<reference evidence="3" key="2">
    <citation type="submission" date="2025-08" db="UniProtKB">
        <authorList>
            <consortium name="Ensembl"/>
        </authorList>
    </citation>
    <scope>IDENTIFICATION</scope>
</reference>
<keyword evidence="1" id="KW-0328">Glycosyltransferase</keyword>
<dbReference type="AlphaFoldDB" id="H3CAN6"/>
<keyword evidence="4" id="KW-1185">Reference proteome</keyword>
<dbReference type="InParanoid" id="H3CAN6"/>
<protein>
    <recommendedName>
        <fullName evidence="5">Purine-nucleoside phosphorylase</fullName>
    </recommendedName>
</protein>
<evidence type="ECO:0000256" key="1">
    <source>
        <dbReference type="ARBA" id="ARBA00022676"/>
    </source>
</evidence>
<dbReference type="PANTHER" id="PTHR11904:SF13">
    <property type="entry name" value="PURINE NUCLEOSIDE PHOSPHORYLASE"/>
    <property type="match status" value="1"/>
</dbReference>
<reference evidence="4" key="1">
    <citation type="journal article" date="2004" name="Nature">
        <title>Genome duplication in the teleost fish Tetraodon nigroviridis reveals the early vertebrate proto-karyotype.</title>
        <authorList>
            <person name="Jaillon O."/>
            <person name="Aury J.-M."/>
            <person name="Brunet F."/>
            <person name="Petit J.-L."/>
            <person name="Stange-Thomann N."/>
            <person name="Mauceli E."/>
            <person name="Bouneau L."/>
            <person name="Fischer C."/>
            <person name="Ozouf-Costaz C."/>
            <person name="Bernot A."/>
            <person name="Nicaud S."/>
            <person name="Jaffe D."/>
            <person name="Fisher S."/>
            <person name="Lutfalla G."/>
            <person name="Dossat C."/>
            <person name="Segurens B."/>
            <person name="Dasilva C."/>
            <person name="Salanoubat M."/>
            <person name="Levy M."/>
            <person name="Boudet N."/>
            <person name="Castellano S."/>
            <person name="Anthouard V."/>
            <person name="Jubin C."/>
            <person name="Castelli V."/>
            <person name="Katinka M."/>
            <person name="Vacherie B."/>
            <person name="Biemont C."/>
            <person name="Skalli Z."/>
            <person name="Cattolico L."/>
            <person name="Poulain J."/>
            <person name="De Berardinis V."/>
            <person name="Cruaud C."/>
            <person name="Duprat S."/>
            <person name="Brottier P."/>
            <person name="Coutanceau J.-P."/>
            <person name="Gouzy J."/>
            <person name="Parra G."/>
            <person name="Lardier G."/>
            <person name="Chapple C."/>
            <person name="McKernan K.J."/>
            <person name="McEwan P."/>
            <person name="Bosak S."/>
            <person name="Kellis M."/>
            <person name="Volff J.-N."/>
            <person name="Guigo R."/>
            <person name="Zody M.C."/>
            <person name="Mesirov J."/>
            <person name="Lindblad-Toh K."/>
            <person name="Birren B."/>
            <person name="Nusbaum C."/>
            <person name="Kahn D."/>
            <person name="Robinson-Rechavi M."/>
            <person name="Laudet V."/>
            <person name="Schachter V."/>
            <person name="Quetier F."/>
            <person name="Saurin W."/>
            <person name="Scarpelli C."/>
            <person name="Wincker P."/>
            <person name="Lander E.S."/>
            <person name="Weissenbach J."/>
            <person name="Roest Crollius H."/>
        </authorList>
    </citation>
    <scope>NUCLEOTIDE SEQUENCE [LARGE SCALE GENOMIC DNA]</scope>
</reference>
<dbReference type="SUPFAM" id="SSF53167">
    <property type="entry name" value="Purine and uridine phosphorylases"/>
    <property type="match status" value="1"/>
</dbReference>
<dbReference type="Proteomes" id="UP000007303">
    <property type="component" value="Unassembled WGS sequence"/>
</dbReference>
<dbReference type="PANTHER" id="PTHR11904">
    <property type="entry name" value="METHYLTHIOADENOSINE/PURINE NUCLEOSIDE PHOSPHORYLASE"/>
    <property type="match status" value="1"/>
</dbReference>
<organism evidence="3 4">
    <name type="scientific">Tetraodon nigroviridis</name>
    <name type="common">Spotted green pufferfish</name>
    <name type="synonym">Chelonodon nigroviridis</name>
    <dbReference type="NCBI Taxonomy" id="99883"/>
    <lineage>
        <taxon>Eukaryota</taxon>
        <taxon>Metazoa</taxon>
        <taxon>Chordata</taxon>
        <taxon>Craniata</taxon>
        <taxon>Vertebrata</taxon>
        <taxon>Euteleostomi</taxon>
        <taxon>Actinopterygii</taxon>
        <taxon>Neopterygii</taxon>
        <taxon>Teleostei</taxon>
        <taxon>Neoteleostei</taxon>
        <taxon>Acanthomorphata</taxon>
        <taxon>Eupercaria</taxon>
        <taxon>Tetraodontiformes</taxon>
        <taxon>Tetradontoidea</taxon>
        <taxon>Tetraodontidae</taxon>
        <taxon>Tetraodon</taxon>
    </lineage>
</organism>
<evidence type="ECO:0000256" key="2">
    <source>
        <dbReference type="ARBA" id="ARBA00022679"/>
    </source>
</evidence>
<dbReference type="Ensembl" id="ENSTNIT00000005454.1">
    <property type="protein sequence ID" value="ENSTNIP00000005308.1"/>
    <property type="gene ID" value="ENSTNIG00000002748.1"/>
</dbReference>
<name>H3CAN6_TETNG</name>
<proteinExistence type="predicted"/>
<dbReference type="GO" id="GO:0009116">
    <property type="term" value="P:nucleoside metabolic process"/>
    <property type="evidence" value="ECO:0007669"/>
    <property type="project" value="InterPro"/>
</dbReference>
<dbReference type="STRING" id="99883.ENSTNIP00000005308"/>
<dbReference type="InterPro" id="IPR035994">
    <property type="entry name" value="Nucleoside_phosphorylase_sf"/>
</dbReference>
<dbReference type="InterPro" id="IPR011268">
    <property type="entry name" value="Purine_phosphorylase"/>
</dbReference>
<evidence type="ECO:0000313" key="3">
    <source>
        <dbReference type="Ensembl" id="ENSTNIP00000005308.1"/>
    </source>
</evidence>
<keyword evidence="2" id="KW-0808">Transferase</keyword>
<dbReference type="GO" id="GO:0005737">
    <property type="term" value="C:cytoplasm"/>
    <property type="evidence" value="ECO:0007669"/>
    <property type="project" value="TreeGrafter"/>
</dbReference>
<reference evidence="3" key="3">
    <citation type="submission" date="2025-09" db="UniProtKB">
        <authorList>
            <consortium name="Ensembl"/>
        </authorList>
    </citation>
    <scope>IDENTIFICATION</scope>
</reference>
<sequence>MHSKEHISHDEYQKAADWLMSQTKLRPQVAIICGSGLGTLADTLTGQQAFAYSDIPGFPQSTGK</sequence>
<dbReference type="HOGENOM" id="CLU_2873684_0_0_1"/>
<evidence type="ECO:0000313" key="4">
    <source>
        <dbReference type="Proteomes" id="UP000007303"/>
    </source>
</evidence>
<evidence type="ECO:0008006" key="5">
    <source>
        <dbReference type="Google" id="ProtNLM"/>
    </source>
</evidence>
<accession>H3CAN6</accession>
<dbReference type="GO" id="GO:0004731">
    <property type="term" value="F:purine-nucleoside phosphorylase activity"/>
    <property type="evidence" value="ECO:0007669"/>
    <property type="project" value="InterPro"/>
</dbReference>
<dbReference type="Gene3D" id="3.40.50.1580">
    <property type="entry name" value="Nucleoside phosphorylase domain"/>
    <property type="match status" value="1"/>
</dbReference>
<dbReference type="GeneTree" id="ENSGT01000000222081"/>